<keyword evidence="1" id="KW-0732">Signal</keyword>
<name>A0A9N9RK36_9DIPT</name>
<feature type="signal peptide" evidence="1">
    <location>
        <begin position="1"/>
        <end position="19"/>
    </location>
</feature>
<proteinExistence type="predicted"/>
<sequence length="178" mass="21111">MILLFVIFISLQMINFIDAKNYLTVDDELKDCAKTDDHLVDWSDYNLVAINDTLTVVNGSVTFLRDVISPWSAHFYAERYERGQWLMQGYVQKLQDLCTELHNQLQPWYKKFKDFDTCPIPKGTKWVFNMVPIEMVNKVQYLPPHYAGRWRIIFDTKYFENGVEKRECKMGFGNLFVE</sequence>
<feature type="chain" id="PRO_5040512493" evidence="1">
    <location>
        <begin position="20"/>
        <end position="178"/>
    </location>
</feature>
<accession>A0A9N9RK36</accession>
<reference evidence="2" key="2">
    <citation type="submission" date="2022-10" db="EMBL/GenBank/DDBJ databases">
        <authorList>
            <consortium name="ENA_rothamsted_submissions"/>
            <consortium name="culmorum"/>
            <person name="King R."/>
        </authorList>
    </citation>
    <scope>NUCLEOTIDE SEQUENCE</scope>
</reference>
<keyword evidence="3" id="KW-1185">Reference proteome</keyword>
<evidence type="ECO:0000313" key="3">
    <source>
        <dbReference type="Proteomes" id="UP001153620"/>
    </source>
</evidence>
<protein>
    <submittedName>
        <fullName evidence="2">Uncharacterized protein</fullName>
    </submittedName>
</protein>
<reference evidence="2" key="1">
    <citation type="submission" date="2022-01" db="EMBL/GenBank/DDBJ databases">
        <authorList>
            <person name="King R."/>
        </authorList>
    </citation>
    <scope>NUCLEOTIDE SEQUENCE</scope>
</reference>
<dbReference type="OrthoDB" id="7724124at2759"/>
<gene>
    <name evidence="2" type="ORF">CHIRRI_LOCUS1424</name>
</gene>
<evidence type="ECO:0000313" key="2">
    <source>
        <dbReference type="EMBL" id="CAG9798442.1"/>
    </source>
</evidence>
<dbReference type="EMBL" id="OU895877">
    <property type="protein sequence ID" value="CAG9798442.1"/>
    <property type="molecule type" value="Genomic_DNA"/>
</dbReference>
<organism evidence="2 3">
    <name type="scientific">Chironomus riparius</name>
    <dbReference type="NCBI Taxonomy" id="315576"/>
    <lineage>
        <taxon>Eukaryota</taxon>
        <taxon>Metazoa</taxon>
        <taxon>Ecdysozoa</taxon>
        <taxon>Arthropoda</taxon>
        <taxon>Hexapoda</taxon>
        <taxon>Insecta</taxon>
        <taxon>Pterygota</taxon>
        <taxon>Neoptera</taxon>
        <taxon>Endopterygota</taxon>
        <taxon>Diptera</taxon>
        <taxon>Nematocera</taxon>
        <taxon>Chironomoidea</taxon>
        <taxon>Chironomidae</taxon>
        <taxon>Chironominae</taxon>
        <taxon>Chironomus</taxon>
    </lineage>
</organism>
<dbReference type="AlphaFoldDB" id="A0A9N9RK36"/>
<dbReference type="Proteomes" id="UP001153620">
    <property type="component" value="Chromosome 1"/>
</dbReference>
<evidence type="ECO:0000256" key="1">
    <source>
        <dbReference type="SAM" id="SignalP"/>
    </source>
</evidence>